<dbReference type="AlphaFoldDB" id="A0AAX6EZX1"/>
<accession>A0AAX6EZX1</accession>
<name>A0AAX6EZX1_IRIPA</name>
<proteinExistence type="predicted"/>
<reference evidence="1" key="2">
    <citation type="submission" date="2023-04" db="EMBL/GenBank/DDBJ databases">
        <authorList>
            <person name="Bruccoleri R.E."/>
            <person name="Oakeley E.J."/>
            <person name="Faust A.-M."/>
            <person name="Dessus-Babus S."/>
            <person name="Altorfer M."/>
            <person name="Burckhardt D."/>
            <person name="Oertli M."/>
            <person name="Naumann U."/>
            <person name="Petersen F."/>
            <person name="Wong J."/>
        </authorList>
    </citation>
    <scope>NUCLEOTIDE SEQUENCE</scope>
    <source>
        <strain evidence="1">GSM-AAB239-AS_SAM_17_03QT</strain>
        <tissue evidence="1">Leaf</tissue>
    </source>
</reference>
<sequence length="135" mass="15367">MTLLRRSADLYDNRRWSHLLTVARRRQQRQGTSTQVALTRPERHIAPSPIERPLQWRRRLLDQLLGNVRLHIAGKVISSTTNLRLPGNFLCGSPTLSPPSIRECRSGPLRLSQISSSKDRSTPTIGKFLIESFDS</sequence>
<evidence type="ECO:0000313" key="1">
    <source>
        <dbReference type="EMBL" id="KAJ6809275.1"/>
    </source>
</evidence>
<reference evidence="1" key="1">
    <citation type="journal article" date="2023" name="GigaByte">
        <title>Genome assembly of the bearded iris, Iris pallida Lam.</title>
        <authorList>
            <person name="Bruccoleri R.E."/>
            <person name="Oakeley E.J."/>
            <person name="Faust A.M.E."/>
            <person name="Altorfer M."/>
            <person name="Dessus-Babus S."/>
            <person name="Burckhardt D."/>
            <person name="Oertli M."/>
            <person name="Naumann U."/>
            <person name="Petersen F."/>
            <person name="Wong J."/>
        </authorList>
    </citation>
    <scope>NUCLEOTIDE SEQUENCE</scope>
    <source>
        <strain evidence="1">GSM-AAB239-AS_SAM_17_03QT</strain>
    </source>
</reference>
<comment type="caution">
    <text evidence="1">The sequence shown here is derived from an EMBL/GenBank/DDBJ whole genome shotgun (WGS) entry which is preliminary data.</text>
</comment>
<protein>
    <submittedName>
        <fullName evidence="1">Uncharacterized protein</fullName>
    </submittedName>
</protein>
<organism evidence="1 2">
    <name type="scientific">Iris pallida</name>
    <name type="common">Sweet iris</name>
    <dbReference type="NCBI Taxonomy" id="29817"/>
    <lineage>
        <taxon>Eukaryota</taxon>
        <taxon>Viridiplantae</taxon>
        <taxon>Streptophyta</taxon>
        <taxon>Embryophyta</taxon>
        <taxon>Tracheophyta</taxon>
        <taxon>Spermatophyta</taxon>
        <taxon>Magnoliopsida</taxon>
        <taxon>Liliopsida</taxon>
        <taxon>Asparagales</taxon>
        <taxon>Iridaceae</taxon>
        <taxon>Iridoideae</taxon>
        <taxon>Irideae</taxon>
        <taxon>Iris</taxon>
    </lineage>
</organism>
<gene>
    <name evidence="1" type="ORF">M6B38_162685</name>
</gene>
<keyword evidence="2" id="KW-1185">Reference proteome</keyword>
<dbReference type="EMBL" id="JANAVB010033018">
    <property type="protein sequence ID" value="KAJ6809275.1"/>
    <property type="molecule type" value="Genomic_DNA"/>
</dbReference>
<dbReference type="Proteomes" id="UP001140949">
    <property type="component" value="Unassembled WGS sequence"/>
</dbReference>
<evidence type="ECO:0000313" key="2">
    <source>
        <dbReference type="Proteomes" id="UP001140949"/>
    </source>
</evidence>